<feature type="region of interest" description="Disordered" evidence="1">
    <location>
        <begin position="108"/>
        <end position="147"/>
    </location>
</feature>
<dbReference type="Proteomes" id="UP000092677">
    <property type="component" value="Unassembled WGS sequence"/>
</dbReference>
<keyword evidence="2" id="KW-0812">Transmembrane</keyword>
<name>A0A170QYF3_EHRRU</name>
<evidence type="ECO:0000256" key="1">
    <source>
        <dbReference type="SAM" id="MobiDB-lite"/>
    </source>
</evidence>
<feature type="transmembrane region" description="Helical" evidence="2">
    <location>
        <begin position="6"/>
        <end position="33"/>
    </location>
</feature>
<dbReference type="RefSeq" id="WP_065432847.1">
    <property type="nucleotide sequence ID" value="NZ_BDDL01000092.1"/>
</dbReference>
<evidence type="ECO:0000313" key="4">
    <source>
        <dbReference type="Proteomes" id="UP000092677"/>
    </source>
</evidence>
<feature type="compositionally biased region" description="Basic and acidic residues" evidence="1">
    <location>
        <begin position="62"/>
        <end position="76"/>
    </location>
</feature>
<accession>A0A170QYF3</accession>
<dbReference type="AlphaFoldDB" id="A0A170QYF3"/>
<organism evidence="3 4">
    <name type="scientific">Ehrlichia ruminantium</name>
    <name type="common">heartwater rickettsia</name>
    <name type="synonym">Cowdria ruminantium</name>
    <dbReference type="NCBI Taxonomy" id="779"/>
    <lineage>
        <taxon>Bacteria</taxon>
        <taxon>Pseudomonadati</taxon>
        <taxon>Pseudomonadota</taxon>
        <taxon>Alphaproteobacteria</taxon>
        <taxon>Rickettsiales</taxon>
        <taxon>Anaplasmataceae</taxon>
        <taxon>Ehrlichia</taxon>
    </lineage>
</organism>
<comment type="caution">
    <text evidence="3">The sequence shown here is derived from an EMBL/GenBank/DDBJ whole genome shotgun (WGS) entry which is preliminary data.</text>
</comment>
<sequence>MQYRDFAITWLAIVIVCIIVICVLVHVLCRYVFPDLKTRVERERKAQAKRDKLRAKQNKSLVDNKDNKQEENHKKNPELLLDDTKLLECCCLSLDKFSSNSVKLLEEQQAQQDSQPSQQLVSSSTVIGQQETDQVDSKMELPTNSPCCRRRTMTSIVSDVIIEQQDNSQGKG</sequence>
<keyword evidence="2" id="KW-1133">Transmembrane helix</keyword>
<keyword evidence="2" id="KW-0472">Membrane</keyword>
<reference evidence="4" key="1">
    <citation type="submission" date="2016-05" db="EMBL/GenBank/DDBJ databases">
        <title>Draft genome sequences of four strains of Ehrlichia ruminantium, a tick-borne pathogen of ruminants, isolated from Zimbabwe, The Gambia and Ghana.</title>
        <authorList>
            <person name="Nakao R."/>
            <person name="Jongejan F."/>
            <person name="Sugimoto C."/>
        </authorList>
    </citation>
    <scope>NUCLEOTIDE SEQUENCE [LARGE SCALE GENOMIC DNA]</scope>
    <source>
        <strain evidence="4">Kerr Seringe</strain>
    </source>
</reference>
<feature type="compositionally biased region" description="Low complexity" evidence="1">
    <location>
        <begin position="108"/>
        <end position="124"/>
    </location>
</feature>
<protein>
    <submittedName>
        <fullName evidence="3">Putative lipoprotein</fullName>
    </submittedName>
</protein>
<proteinExistence type="predicted"/>
<gene>
    <name evidence="3" type="ORF">EHRUM2_08290</name>
</gene>
<keyword evidence="3" id="KW-0449">Lipoprotein</keyword>
<dbReference type="EMBL" id="BDDL01000092">
    <property type="protein sequence ID" value="GAT77602.1"/>
    <property type="molecule type" value="Genomic_DNA"/>
</dbReference>
<evidence type="ECO:0000313" key="3">
    <source>
        <dbReference type="EMBL" id="GAT77602.1"/>
    </source>
</evidence>
<evidence type="ECO:0000256" key="2">
    <source>
        <dbReference type="SAM" id="Phobius"/>
    </source>
</evidence>
<feature type="region of interest" description="Disordered" evidence="1">
    <location>
        <begin position="47"/>
        <end position="76"/>
    </location>
</feature>